<sequence length="63" mass="7041">MTKPFGEDLGKNLRAVQVTRDGGINVPVRADRDGIRLGTDAVATPPAPRRSRRSLLRRLFRRS</sequence>
<feature type="region of interest" description="Disordered" evidence="1">
    <location>
        <begin position="39"/>
        <end position="63"/>
    </location>
</feature>
<dbReference type="Proteomes" id="UP000267128">
    <property type="component" value="Unassembled WGS sequence"/>
</dbReference>
<feature type="compositionally biased region" description="Basic residues" evidence="1">
    <location>
        <begin position="49"/>
        <end position="63"/>
    </location>
</feature>
<gene>
    <name evidence="2" type="ORF">EFK50_06680</name>
</gene>
<evidence type="ECO:0000256" key="1">
    <source>
        <dbReference type="SAM" id="MobiDB-lite"/>
    </source>
</evidence>
<organism evidence="2 3">
    <name type="scientific">Nocardioides marmoriginsengisoli</name>
    <dbReference type="NCBI Taxonomy" id="661483"/>
    <lineage>
        <taxon>Bacteria</taxon>
        <taxon>Bacillati</taxon>
        <taxon>Actinomycetota</taxon>
        <taxon>Actinomycetes</taxon>
        <taxon>Propionibacteriales</taxon>
        <taxon>Nocardioidaceae</taxon>
        <taxon>Nocardioides</taxon>
    </lineage>
</organism>
<keyword evidence="3" id="KW-1185">Reference proteome</keyword>
<name>A0A3N0CMT2_9ACTN</name>
<proteinExistence type="predicted"/>
<evidence type="ECO:0000313" key="3">
    <source>
        <dbReference type="Proteomes" id="UP000267128"/>
    </source>
</evidence>
<dbReference type="AlphaFoldDB" id="A0A3N0CMT2"/>
<reference evidence="2 3" key="1">
    <citation type="submission" date="2018-11" db="EMBL/GenBank/DDBJ databases">
        <authorList>
            <person name="Li F."/>
        </authorList>
    </citation>
    <scope>NUCLEOTIDE SEQUENCE [LARGE SCALE GENOMIC DNA]</scope>
    <source>
        <strain evidence="2 3">Gsoil 097</strain>
    </source>
</reference>
<dbReference type="RefSeq" id="WP_123226789.1">
    <property type="nucleotide sequence ID" value="NZ_RJSE01000005.1"/>
</dbReference>
<comment type="caution">
    <text evidence="2">The sequence shown here is derived from an EMBL/GenBank/DDBJ whole genome shotgun (WGS) entry which is preliminary data.</text>
</comment>
<accession>A0A3N0CMT2</accession>
<protein>
    <submittedName>
        <fullName evidence="2">Uncharacterized protein</fullName>
    </submittedName>
</protein>
<dbReference type="OrthoDB" id="3790907at2"/>
<dbReference type="EMBL" id="RJSE01000005">
    <property type="protein sequence ID" value="RNL64213.1"/>
    <property type="molecule type" value="Genomic_DNA"/>
</dbReference>
<evidence type="ECO:0000313" key="2">
    <source>
        <dbReference type="EMBL" id="RNL64213.1"/>
    </source>
</evidence>